<organism evidence="7 8">
    <name type="scientific">Reticulomyxa filosa</name>
    <dbReference type="NCBI Taxonomy" id="46433"/>
    <lineage>
        <taxon>Eukaryota</taxon>
        <taxon>Sar</taxon>
        <taxon>Rhizaria</taxon>
        <taxon>Retaria</taxon>
        <taxon>Foraminifera</taxon>
        <taxon>Monothalamids</taxon>
        <taxon>Reticulomyxidae</taxon>
        <taxon>Reticulomyxa</taxon>
    </lineage>
</organism>
<dbReference type="OrthoDB" id="27073at2759"/>
<dbReference type="InterPro" id="IPR019559">
    <property type="entry name" value="Cullin_neddylation_domain"/>
</dbReference>
<dbReference type="Pfam" id="PF26557">
    <property type="entry name" value="Cullin_AB"/>
    <property type="match status" value="1"/>
</dbReference>
<dbReference type="FunFam" id="1.10.10.10:FF:000014">
    <property type="entry name" value="Cullin 1"/>
    <property type="match status" value="1"/>
</dbReference>
<dbReference type="GO" id="GO:0006511">
    <property type="term" value="P:ubiquitin-dependent protein catabolic process"/>
    <property type="evidence" value="ECO:0007669"/>
    <property type="project" value="InterPro"/>
</dbReference>
<evidence type="ECO:0000259" key="6">
    <source>
        <dbReference type="PROSITE" id="PS50069"/>
    </source>
</evidence>
<proteinExistence type="inferred from homology"/>
<dbReference type="OMA" id="IREWDRY"/>
<evidence type="ECO:0000256" key="5">
    <source>
        <dbReference type="RuleBase" id="RU003829"/>
    </source>
</evidence>
<dbReference type="Gene3D" id="3.30.230.130">
    <property type="entry name" value="Cullin, Chain C, Domain 2"/>
    <property type="match status" value="1"/>
</dbReference>
<gene>
    <name evidence="7" type="ORF">RFI_23938</name>
</gene>
<dbReference type="InterPro" id="IPR036390">
    <property type="entry name" value="WH_DNA-bd_sf"/>
</dbReference>
<dbReference type="PANTHER" id="PTHR11932">
    <property type="entry name" value="CULLIN"/>
    <property type="match status" value="1"/>
</dbReference>
<dbReference type="InterPro" id="IPR059120">
    <property type="entry name" value="Cullin-like_AB"/>
</dbReference>
<dbReference type="EMBL" id="ASPP01020603">
    <property type="protein sequence ID" value="ETO13438.1"/>
    <property type="molecule type" value="Genomic_DNA"/>
</dbReference>
<feature type="domain" description="Cullin family profile" evidence="6">
    <location>
        <begin position="281"/>
        <end position="515"/>
    </location>
</feature>
<dbReference type="SMART" id="SM00884">
    <property type="entry name" value="Cullin_Nedd8"/>
    <property type="match status" value="1"/>
</dbReference>
<dbReference type="Gene3D" id="1.20.1310.10">
    <property type="entry name" value="Cullin Repeats"/>
    <property type="match status" value="3"/>
</dbReference>
<dbReference type="SMART" id="SM00182">
    <property type="entry name" value="CULLIN"/>
    <property type="match status" value="1"/>
</dbReference>
<dbReference type="Proteomes" id="UP000023152">
    <property type="component" value="Unassembled WGS sequence"/>
</dbReference>
<comment type="similarity">
    <text evidence="1 4 5">Belongs to the cullin family.</text>
</comment>
<dbReference type="Pfam" id="PF10557">
    <property type="entry name" value="Cullin_Nedd8"/>
    <property type="match status" value="1"/>
</dbReference>
<dbReference type="InterPro" id="IPR016159">
    <property type="entry name" value="Cullin_repeat-like_dom_sf"/>
</dbReference>
<evidence type="ECO:0000313" key="7">
    <source>
        <dbReference type="EMBL" id="ETO13438.1"/>
    </source>
</evidence>
<dbReference type="InterPro" id="IPR045093">
    <property type="entry name" value="Cullin"/>
</dbReference>
<dbReference type="SUPFAM" id="SSF74788">
    <property type="entry name" value="Cullin repeat-like"/>
    <property type="match status" value="1"/>
</dbReference>
<name>X6MHG7_RETFI</name>
<keyword evidence="2" id="KW-1017">Isopeptide bond</keyword>
<protein>
    <recommendedName>
        <fullName evidence="6">Cullin family profile domain-containing protein</fullName>
    </recommendedName>
</protein>
<evidence type="ECO:0000256" key="4">
    <source>
        <dbReference type="PROSITE-ProRule" id="PRU00330"/>
    </source>
</evidence>
<keyword evidence="8" id="KW-1185">Reference proteome</keyword>
<evidence type="ECO:0000256" key="2">
    <source>
        <dbReference type="ARBA" id="ARBA00022499"/>
    </source>
</evidence>
<accession>X6MHG7</accession>
<dbReference type="InterPro" id="IPR001373">
    <property type="entry name" value="Cullin_N"/>
</dbReference>
<dbReference type="Gene3D" id="1.10.10.10">
    <property type="entry name" value="Winged helix-like DNA-binding domain superfamily/Winged helix DNA-binding domain"/>
    <property type="match status" value="1"/>
</dbReference>
<evidence type="ECO:0000256" key="3">
    <source>
        <dbReference type="ARBA" id="ARBA00022843"/>
    </source>
</evidence>
<reference evidence="7 8" key="1">
    <citation type="journal article" date="2013" name="Curr. Biol.">
        <title>The Genome of the Foraminiferan Reticulomyxa filosa.</title>
        <authorList>
            <person name="Glockner G."/>
            <person name="Hulsmann N."/>
            <person name="Schleicher M."/>
            <person name="Noegel A.A."/>
            <person name="Eichinger L."/>
            <person name="Gallinger C."/>
            <person name="Pawlowski J."/>
            <person name="Sierra R."/>
            <person name="Euteneuer U."/>
            <person name="Pillet L."/>
            <person name="Moustafa A."/>
            <person name="Platzer M."/>
            <person name="Groth M."/>
            <person name="Szafranski K."/>
            <person name="Schliwa M."/>
        </authorList>
    </citation>
    <scope>NUCLEOTIDE SEQUENCE [LARGE SCALE GENOMIC DNA]</scope>
</reference>
<dbReference type="InterPro" id="IPR036388">
    <property type="entry name" value="WH-like_DNA-bd_sf"/>
</dbReference>
<evidence type="ECO:0000313" key="8">
    <source>
        <dbReference type="Proteomes" id="UP000023152"/>
    </source>
</evidence>
<dbReference type="AlphaFoldDB" id="X6MHG7"/>
<comment type="caution">
    <text evidence="7">The sequence shown here is derived from an EMBL/GenBank/DDBJ whole genome shotgun (WGS) entry which is preliminary data.</text>
</comment>
<sequence length="656" mass="76817">NNNNYNNSHLEIMENRGVIKDFVKMFIDASNSMAMKQQIQDAHNNGAGEDTHSQIYKNVPIKYKNQMGGYKEFEKGYLDETQQYYLQLSSQWLESFDCAAYLKQVSTTTIIINNNKKVLTIAEEREREGYAERVMIEEQEREFAYLHHSTHEKLLKTLYAVLLVGPQTKLLKQERSGVYAMVANQSKEDLHRLYHLYSLVPSRLPFIAKLVCKRMQHEGDELIRQCVEEKTSDQLVSRLTALYTLHDSMITTCFKNHPHFNKALKDGYTHIVNRPLNGGLSIQELLAAHTDYLLRKDSGNKLTSENELFQQLDQIVKVFAYVNDKDVFLEFYKQLLAKRLLTKKSVNDHAEKHFVTKLKVVSSQLSQNTQNSKYIHIYMERSVEHGGKFERYMKDHRRELPYEFEPHVLTCGFWPNFPSLGITLPRSMQYGIKVFEEYFSSLFEKRKLSWLHDLSSLEINSYFPESDKMVTLQVSVLQGCILLIFNQIESIRIIDVTKMLNCDPNLVKSQLKPLCSRQFPILLKQPSKGYKPEDTYINITYTLKKKKKSICVNKAFNPSRRMIRIPTGVKRITNEDRQENNSAVINERKLLIDACLVRIMKARKRLEHPQLIGEVIQQLTYRFYPQPEQIHERIAELINREYFSRDPNNASIYIYT</sequence>
<dbReference type="InterPro" id="IPR036317">
    <property type="entry name" value="Cullin_homology_sf"/>
</dbReference>
<dbReference type="PROSITE" id="PS50069">
    <property type="entry name" value="CULLIN_2"/>
    <property type="match status" value="1"/>
</dbReference>
<keyword evidence="3" id="KW-0832">Ubl conjugation</keyword>
<dbReference type="GO" id="GO:0031625">
    <property type="term" value="F:ubiquitin protein ligase binding"/>
    <property type="evidence" value="ECO:0007669"/>
    <property type="project" value="InterPro"/>
</dbReference>
<dbReference type="InterPro" id="IPR016158">
    <property type="entry name" value="Cullin_homology"/>
</dbReference>
<feature type="non-terminal residue" evidence="7">
    <location>
        <position position="1"/>
    </location>
</feature>
<evidence type="ECO:0000256" key="1">
    <source>
        <dbReference type="ARBA" id="ARBA00006019"/>
    </source>
</evidence>
<dbReference type="Pfam" id="PF00888">
    <property type="entry name" value="Cullin"/>
    <property type="match status" value="1"/>
</dbReference>
<dbReference type="SUPFAM" id="SSF46785">
    <property type="entry name" value="Winged helix' DNA-binding domain"/>
    <property type="match status" value="1"/>
</dbReference>
<dbReference type="SUPFAM" id="SSF75632">
    <property type="entry name" value="Cullin homology domain"/>
    <property type="match status" value="1"/>
</dbReference>